<keyword evidence="6" id="KW-0694">RNA-binding</keyword>
<evidence type="ECO:0000256" key="5">
    <source>
        <dbReference type="ARBA" id="ARBA00022691"/>
    </source>
</evidence>
<keyword evidence="4" id="KW-0808">Transferase</keyword>
<evidence type="ECO:0000256" key="2">
    <source>
        <dbReference type="ARBA" id="ARBA00022552"/>
    </source>
</evidence>
<dbReference type="InterPro" id="IPR011530">
    <property type="entry name" value="rRNA_adenine_dimethylase"/>
</dbReference>
<dbReference type="CDD" id="cd02440">
    <property type="entry name" value="AdoMet_MTases"/>
    <property type="match status" value="1"/>
</dbReference>
<dbReference type="NCBIfam" id="TIGR00755">
    <property type="entry name" value="ksgA"/>
    <property type="match status" value="1"/>
</dbReference>
<keyword evidence="3" id="KW-0489">Methyltransferase</keyword>
<dbReference type="PROSITE" id="PS51689">
    <property type="entry name" value="SAM_RNA_A_N6_MT"/>
    <property type="match status" value="1"/>
</dbReference>
<dbReference type="InterPro" id="IPR001737">
    <property type="entry name" value="KsgA/Erm"/>
</dbReference>
<dbReference type="InterPro" id="IPR020596">
    <property type="entry name" value="rRNA_Ade_Mease_Trfase_CS"/>
</dbReference>
<evidence type="ECO:0000256" key="1">
    <source>
        <dbReference type="ARBA" id="ARBA00022490"/>
    </source>
</evidence>
<dbReference type="Gene3D" id="3.40.50.150">
    <property type="entry name" value="Vaccinia Virus protein VP39"/>
    <property type="match status" value="1"/>
</dbReference>
<dbReference type="SMART" id="SM00650">
    <property type="entry name" value="rADc"/>
    <property type="match status" value="1"/>
</dbReference>
<protein>
    <submittedName>
        <fullName evidence="8">Unannotated protein</fullName>
    </submittedName>
</protein>
<evidence type="ECO:0000313" key="8">
    <source>
        <dbReference type="EMBL" id="CAB5064981.1"/>
    </source>
</evidence>
<dbReference type="InterPro" id="IPR020598">
    <property type="entry name" value="rRNA_Ade_methylase_Trfase_N"/>
</dbReference>
<gene>
    <name evidence="8" type="ORF">UFOPK4366_00744</name>
</gene>
<evidence type="ECO:0000256" key="4">
    <source>
        <dbReference type="ARBA" id="ARBA00022679"/>
    </source>
</evidence>
<organism evidence="8">
    <name type="scientific">freshwater metagenome</name>
    <dbReference type="NCBI Taxonomy" id="449393"/>
    <lineage>
        <taxon>unclassified sequences</taxon>
        <taxon>metagenomes</taxon>
        <taxon>ecological metagenomes</taxon>
    </lineage>
</organism>
<dbReference type="EMBL" id="CAFBQS010000140">
    <property type="protein sequence ID" value="CAB5064981.1"/>
    <property type="molecule type" value="Genomic_DNA"/>
</dbReference>
<dbReference type="PROSITE" id="PS01131">
    <property type="entry name" value="RRNA_A_DIMETH"/>
    <property type="match status" value="1"/>
</dbReference>
<keyword evidence="5" id="KW-0949">S-adenosyl-L-methionine</keyword>
<dbReference type="GO" id="GO:0005829">
    <property type="term" value="C:cytosol"/>
    <property type="evidence" value="ECO:0007669"/>
    <property type="project" value="TreeGrafter"/>
</dbReference>
<dbReference type="PANTHER" id="PTHR11727">
    <property type="entry name" value="DIMETHYLADENOSINE TRANSFERASE"/>
    <property type="match status" value="1"/>
</dbReference>
<sequence>MENTEATPSASPASPASPTLGATEIREIAKQLDLHPAKSLGQNFVIDGNTCRKIVRLAGVNETDIVLEIGPGLGSLTIALLPMAREVIAVEIDRRLASQLAETMQNKIPNHAGKLQIINEDAQLINVLPQTPTALVANLPYNISVPVILHLLEKFPSINKGLVMVQAEVAQRLAAKPGNKIYGTPSVKAKWWADMSIAGNVSREVFWPVPNVDSLLVGFQRGESPGDEALRVKTFTVIDAAFSQRRKMLRSALSVWAGGSSSAIEILEKAGVAQTSRAEELELKDFIAIARAKSI</sequence>
<keyword evidence="1" id="KW-0963">Cytoplasm</keyword>
<dbReference type="HAMAP" id="MF_00607">
    <property type="entry name" value="16SrRNA_methyltr_A"/>
    <property type="match status" value="1"/>
</dbReference>
<evidence type="ECO:0000256" key="6">
    <source>
        <dbReference type="ARBA" id="ARBA00022884"/>
    </source>
</evidence>
<keyword evidence="2" id="KW-0698">rRNA processing</keyword>
<dbReference type="GO" id="GO:0000179">
    <property type="term" value="F:rRNA (adenine-N6,N6-)-dimethyltransferase activity"/>
    <property type="evidence" value="ECO:0007669"/>
    <property type="project" value="InterPro"/>
</dbReference>
<dbReference type="InterPro" id="IPR023165">
    <property type="entry name" value="rRNA_Ade_diMease-like_C"/>
</dbReference>
<dbReference type="GO" id="GO:0003723">
    <property type="term" value="F:RNA binding"/>
    <property type="evidence" value="ECO:0007669"/>
    <property type="project" value="UniProtKB-KW"/>
</dbReference>
<proteinExistence type="inferred from homology"/>
<evidence type="ECO:0000256" key="3">
    <source>
        <dbReference type="ARBA" id="ARBA00022603"/>
    </source>
</evidence>
<dbReference type="FunFam" id="3.40.50.150:FF:000023">
    <property type="entry name" value="Ribosomal RNA small subunit methyltransferase A"/>
    <property type="match status" value="1"/>
</dbReference>
<dbReference type="Pfam" id="PF00398">
    <property type="entry name" value="RrnaAD"/>
    <property type="match status" value="1"/>
</dbReference>
<feature type="domain" description="Ribosomal RNA adenine methylase transferase N-terminal" evidence="7">
    <location>
        <begin position="50"/>
        <end position="223"/>
    </location>
</feature>
<reference evidence="8" key="1">
    <citation type="submission" date="2020-05" db="EMBL/GenBank/DDBJ databases">
        <authorList>
            <person name="Chiriac C."/>
            <person name="Salcher M."/>
            <person name="Ghai R."/>
            <person name="Kavagutti S V."/>
        </authorList>
    </citation>
    <scope>NUCLEOTIDE SEQUENCE</scope>
</reference>
<dbReference type="InterPro" id="IPR029063">
    <property type="entry name" value="SAM-dependent_MTases_sf"/>
</dbReference>
<evidence type="ECO:0000259" key="7">
    <source>
        <dbReference type="SMART" id="SM00650"/>
    </source>
</evidence>
<dbReference type="PANTHER" id="PTHR11727:SF7">
    <property type="entry name" value="DIMETHYLADENOSINE TRANSFERASE-RELATED"/>
    <property type="match status" value="1"/>
</dbReference>
<dbReference type="AlphaFoldDB" id="A0A6J7UGM7"/>
<dbReference type="Gene3D" id="1.10.8.100">
    <property type="entry name" value="Ribosomal RNA adenine dimethylase-like, domain 2"/>
    <property type="match status" value="1"/>
</dbReference>
<dbReference type="SUPFAM" id="SSF53335">
    <property type="entry name" value="S-adenosyl-L-methionine-dependent methyltransferases"/>
    <property type="match status" value="1"/>
</dbReference>
<name>A0A6J7UGM7_9ZZZZ</name>
<accession>A0A6J7UGM7</accession>